<dbReference type="RefSeq" id="WP_111490738.1">
    <property type="nucleotide sequence ID" value="NZ_CP031264.1"/>
</dbReference>
<keyword evidence="3" id="KW-1185">Reference proteome</keyword>
<accession>A0A345T4G5</accession>
<evidence type="ECO:0008006" key="4">
    <source>
        <dbReference type="Google" id="ProtNLM"/>
    </source>
</evidence>
<dbReference type="AlphaFoldDB" id="A0A345T4G5"/>
<feature type="region of interest" description="Disordered" evidence="1">
    <location>
        <begin position="1"/>
        <end position="80"/>
    </location>
</feature>
<protein>
    <recommendedName>
        <fullName evidence="4">DUF5302 domain-containing protein</fullName>
    </recommendedName>
</protein>
<feature type="compositionally biased region" description="Basic and acidic residues" evidence="1">
    <location>
        <begin position="1"/>
        <end position="11"/>
    </location>
</feature>
<name>A0A345T4G5_9ACTN</name>
<gene>
    <name evidence="2" type="ORF">C7M71_029320</name>
</gene>
<dbReference type="Proteomes" id="UP000249340">
    <property type="component" value="Chromosome"/>
</dbReference>
<dbReference type="OrthoDB" id="4319558at2"/>
<evidence type="ECO:0000313" key="2">
    <source>
        <dbReference type="EMBL" id="AXI80870.1"/>
    </source>
</evidence>
<sequence length="80" mass="8219">MTAESPSHEGFEPVVPEGGDQAADGGSGDDLKRKFREALVRKQGTRTDGASGGPGADQSKIHGAHGPASSQRSFRRKSGG</sequence>
<proteinExistence type="predicted"/>
<reference evidence="3" key="1">
    <citation type="submission" date="2018-07" db="EMBL/GenBank/DDBJ databases">
        <title>Streptacidiphilus bronchialis DSM 106435 chromosome.</title>
        <authorList>
            <person name="Batra D."/>
            <person name="Gulvik C.A."/>
        </authorList>
    </citation>
    <scope>NUCLEOTIDE SEQUENCE [LARGE SCALE GENOMIC DNA]</scope>
    <source>
        <strain evidence="3">DSM 106435</strain>
    </source>
</reference>
<dbReference type="Pfam" id="PF17227">
    <property type="entry name" value="DUF5302"/>
    <property type="match status" value="1"/>
</dbReference>
<feature type="compositionally biased region" description="Basic and acidic residues" evidence="1">
    <location>
        <begin position="29"/>
        <end position="40"/>
    </location>
</feature>
<evidence type="ECO:0000313" key="3">
    <source>
        <dbReference type="Proteomes" id="UP000249340"/>
    </source>
</evidence>
<organism evidence="2 3">
    <name type="scientific">Peterkaempfera bronchialis</name>
    <dbReference type="NCBI Taxonomy" id="2126346"/>
    <lineage>
        <taxon>Bacteria</taxon>
        <taxon>Bacillati</taxon>
        <taxon>Actinomycetota</taxon>
        <taxon>Actinomycetes</taxon>
        <taxon>Kitasatosporales</taxon>
        <taxon>Streptomycetaceae</taxon>
        <taxon>Peterkaempfera</taxon>
    </lineage>
</organism>
<dbReference type="EMBL" id="CP031264">
    <property type="protein sequence ID" value="AXI80870.1"/>
    <property type="molecule type" value="Genomic_DNA"/>
</dbReference>
<dbReference type="InterPro" id="IPR035172">
    <property type="entry name" value="DUF5302"/>
</dbReference>
<dbReference type="KEGG" id="stri:C7M71_029320"/>
<evidence type="ECO:0000256" key="1">
    <source>
        <dbReference type="SAM" id="MobiDB-lite"/>
    </source>
</evidence>